<feature type="signal peptide" evidence="2">
    <location>
        <begin position="1"/>
        <end position="26"/>
    </location>
</feature>
<comment type="similarity">
    <text evidence="1">Belongs to the RutC family.</text>
</comment>
<keyword evidence="2" id="KW-0732">Signal</keyword>
<dbReference type="Pfam" id="PF01042">
    <property type="entry name" value="Ribonuc_L-PSP"/>
    <property type="match status" value="1"/>
</dbReference>
<dbReference type="EMBL" id="JBHSDU010000014">
    <property type="protein sequence ID" value="MFC4312423.1"/>
    <property type="molecule type" value="Genomic_DNA"/>
</dbReference>
<keyword evidence="4" id="KW-1185">Reference proteome</keyword>
<dbReference type="Gene3D" id="3.30.1330.40">
    <property type="entry name" value="RutC-like"/>
    <property type="match status" value="1"/>
</dbReference>
<protein>
    <submittedName>
        <fullName evidence="3">RidA family protein</fullName>
    </submittedName>
</protein>
<dbReference type="RefSeq" id="WP_380601796.1">
    <property type="nucleotide sequence ID" value="NZ_JBHSDU010000014.1"/>
</dbReference>
<dbReference type="PANTHER" id="PTHR11803:SF59">
    <property type="entry name" value="ENDORIBONUCLEASE"/>
    <property type="match status" value="1"/>
</dbReference>
<dbReference type="PROSITE" id="PS01094">
    <property type="entry name" value="UPF0076"/>
    <property type="match status" value="1"/>
</dbReference>
<dbReference type="InterPro" id="IPR019897">
    <property type="entry name" value="RidA_CS"/>
</dbReference>
<dbReference type="InterPro" id="IPR006175">
    <property type="entry name" value="YjgF/YER057c/UK114"/>
</dbReference>
<dbReference type="CDD" id="cd06151">
    <property type="entry name" value="YjgF_YER057c_UK114_like_3"/>
    <property type="match status" value="1"/>
</dbReference>
<organism evidence="3 4">
    <name type="scientific">Steroidobacter flavus</name>
    <dbReference type="NCBI Taxonomy" id="1842136"/>
    <lineage>
        <taxon>Bacteria</taxon>
        <taxon>Pseudomonadati</taxon>
        <taxon>Pseudomonadota</taxon>
        <taxon>Gammaproteobacteria</taxon>
        <taxon>Steroidobacterales</taxon>
        <taxon>Steroidobacteraceae</taxon>
        <taxon>Steroidobacter</taxon>
    </lineage>
</organism>
<evidence type="ECO:0000256" key="2">
    <source>
        <dbReference type="SAM" id="SignalP"/>
    </source>
</evidence>
<evidence type="ECO:0000313" key="3">
    <source>
        <dbReference type="EMBL" id="MFC4312423.1"/>
    </source>
</evidence>
<feature type="chain" id="PRO_5045809704" evidence="2">
    <location>
        <begin position="27"/>
        <end position="169"/>
    </location>
</feature>
<dbReference type="InterPro" id="IPR035959">
    <property type="entry name" value="RutC-like_sf"/>
</dbReference>
<proteinExistence type="inferred from homology"/>
<reference evidence="4" key="1">
    <citation type="journal article" date="2019" name="Int. J. Syst. Evol. Microbiol.">
        <title>The Global Catalogue of Microorganisms (GCM) 10K type strain sequencing project: providing services to taxonomists for standard genome sequencing and annotation.</title>
        <authorList>
            <consortium name="The Broad Institute Genomics Platform"/>
            <consortium name="The Broad Institute Genome Sequencing Center for Infectious Disease"/>
            <person name="Wu L."/>
            <person name="Ma J."/>
        </authorList>
    </citation>
    <scope>NUCLEOTIDE SEQUENCE [LARGE SCALE GENOMIC DNA]</scope>
    <source>
        <strain evidence="4">CGMCC 1.10759</strain>
    </source>
</reference>
<evidence type="ECO:0000313" key="4">
    <source>
        <dbReference type="Proteomes" id="UP001595904"/>
    </source>
</evidence>
<dbReference type="SUPFAM" id="SSF55298">
    <property type="entry name" value="YjgF-like"/>
    <property type="match status" value="1"/>
</dbReference>
<dbReference type="Proteomes" id="UP001595904">
    <property type="component" value="Unassembled WGS sequence"/>
</dbReference>
<dbReference type="PANTHER" id="PTHR11803">
    <property type="entry name" value="2-IMINOBUTANOATE/2-IMINOPROPANOATE DEAMINASE RIDA"/>
    <property type="match status" value="1"/>
</dbReference>
<evidence type="ECO:0000256" key="1">
    <source>
        <dbReference type="ARBA" id="ARBA00010552"/>
    </source>
</evidence>
<gene>
    <name evidence="3" type="ORF">ACFPN2_25295</name>
</gene>
<sequence>MSGIRHAASVATMIAASLAFQSSASAADVVRHSLTGGSKFPIARAVEVPAGKTIIFHSGITPTPANPKAVEGSPEYWGDTQTQAMSAFGRIKESLDSLGLGFKDVVAMTVYLVGDPAKAGRMDFAGFMAAYSQFFGTKEQPNLPARSTVQVAGLVAPGMLVEIEVQLAR</sequence>
<accession>A0ABV8SZN8</accession>
<comment type="caution">
    <text evidence="3">The sequence shown here is derived from an EMBL/GenBank/DDBJ whole genome shotgun (WGS) entry which is preliminary data.</text>
</comment>
<name>A0ABV8SZN8_9GAMM</name>